<evidence type="ECO:0000259" key="7">
    <source>
        <dbReference type="Pfam" id="PF04542"/>
    </source>
</evidence>
<organism evidence="8">
    <name type="scientific">Staphylococcus aureus subsp. aureus MN8</name>
    <dbReference type="NCBI Taxonomy" id="548470"/>
    <lineage>
        <taxon>Bacteria</taxon>
        <taxon>Bacillati</taxon>
        <taxon>Bacillota</taxon>
        <taxon>Bacilli</taxon>
        <taxon>Bacillales</taxon>
        <taxon>Staphylococcaceae</taxon>
        <taxon>Staphylococcus</taxon>
    </lineage>
</organism>
<dbReference type="AlphaFoldDB" id="A0A0E1X494"/>
<dbReference type="GO" id="GO:0003700">
    <property type="term" value="F:DNA-binding transcription factor activity"/>
    <property type="evidence" value="ECO:0007669"/>
    <property type="project" value="InterPro"/>
</dbReference>
<dbReference type="GO" id="GO:0006352">
    <property type="term" value="P:DNA-templated transcription initiation"/>
    <property type="evidence" value="ECO:0007669"/>
    <property type="project" value="InterPro"/>
</dbReference>
<evidence type="ECO:0000313" key="8">
    <source>
        <dbReference type="EMBL" id="EFH94289.1"/>
    </source>
</evidence>
<dbReference type="NCBIfam" id="TIGR02937">
    <property type="entry name" value="sigma70-ECF"/>
    <property type="match status" value="1"/>
</dbReference>
<dbReference type="InterPro" id="IPR014284">
    <property type="entry name" value="RNA_pol_sigma-70_dom"/>
</dbReference>
<dbReference type="InterPro" id="IPR016032">
    <property type="entry name" value="Sig_transdc_resp-reg_C-effctor"/>
</dbReference>
<comment type="similarity">
    <text evidence="1">Belongs to the sigma-70 factor family.</text>
</comment>
<feature type="domain" description="HTH luxR-type" evidence="6">
    <location>
        <begin position="135"/>
        <end position="176"/>
    </location>
</feature>
<reference evidence="8" key="1">
    <citation type="submission" date="2010-05" db="EMBL/GenBank/DDBJ databases">
        <authorList>
            <person name="Muzny D."/>
            <person name="Qin X."/>
            <person name="Buhay C."/>
            <person name="Dugan-Rocha S."/>
            <person name="Ding Y."/>
            <person name="Chen G."/>
            <person name="Hawes A."/>
            <person name="Holder M."/>
            <person name="Jhangiani S."/>
            <person name="Johnson A."/>
            <person name="Khan Z."/>
            <person name="Li Z."/>
            <person name="Liu W."/>
            <person name="Liu X."/>
            <person name="Perez L."/>
            <person name="Shen H."/>
            <person name="Wang Q."/>
            <person name="Watt J."/>
            <person name="Xi L."/>
            <person name="Xin Y."/>
            <person name="Zhou J."/>
            <person name="Deng J."/>
            <person name="Jiang H."/>
            <person name="Liu Y."/>
            <person name="Qu J."/>
            <person name="Song X.-Z."/>
            <person name="Zhang L."/>
            <person name="Villasana D."/>
            <person name="Johnson A."/>
            <person name="Liu J."/>
            <person name="Liyanage D."/>
            <person name="Lorensuhewa L."/>
            <person name="Robinson T."/>
            <person name="Song A."/>
            <person name="Song B.-B."/>
            <person name="Dinh H."/>
            <person name="Thornton R."/>
            <person name="Coyle M."/>
            <person name="Francisco L."/>
            <person name="Jackson L."/>
            <person name="Javaid M."/>
            <person name="Korchina V."/>
            <person name="Kovar C."/>
            <person name="Mata R."/>
            <person name="Mathew T."/>
            <person name="Ngo R."/>
            <person name="Nguyen L."/>
            <person name="Nguyen N."/>
            <person name="Okwuonu G."/>
            <person name="Ongeri F."/>
            <person name="Pham C."/>
            <person name="Simmons D."/>
            <person name="Wilczek-Boney K."/>
            <person name="Hale W."/>
            <person name="Jakkamsetti A."/>
            <person name="Pham P."/>
            <person name="Ruth R."/>
            <person name="San Lucas F."/>
            <person name="Warren J."/>
            <person name="Zhang J."/>
            <person name="Zhao Z."/>
            <person name="Zhou C."/>
            <person name="Zhu D."/>
            <person name="Lee S."/>
            <person name="Bess C."/>
            <person name="Blankenburg K."/>
            <person name="Forbes L."/>
            <person name="Fu Q."/>
            <person name="Gubbala S."/>
            <person name="Hirani K."/>
            <person name="Jayaseelan J.C."/>
            <person name="Lara F."/>
            <person name="Munidasa M."/>
            <person name="Palculict T."/>
            <person name="Patil S."/>
            <person name="Pu L.-L."/>
            <person name="Saada N."/>
            <person name="Tang L."/>
            <person name="Weissenberger G."/>
            <person name="Zhu Y."/>
            <person name="Hemphill L."/>
            <person name="Shang Y."/>
            <person name="Youmans B."/>
            <person name="Ayvaz T."/>
            <person name="Ross M."/>
            <person name="Santibanez J."/>
            <person name="Aqrawi P."/>
            <person name="Gross S."/>
            <person name="Joshi V."/>
            <person name="Fowler G."/>
            <person name="Nazareth L."/>
            <person name="Reid J."/>
            <person name="Worley K."/>
            <person name="Petrosino J."/>
            <person name="Highlander S."/>
            <person name="Gibbs R."/>
        </authorList>
    </citation>
    <scope>NUCLEOTIDE SEQUENCE [LARGE SCALE GENOMIC DNA]</scope>
    <source>
        <strain evidence="8">MN8</strain>
    </source>
</reference>
<comment type="function">
    <text evidence="5">Sigma factors are initiation factors that promote the attachment of RNA polymerase to specific initiation sites and are then released. Sigma-S contributes to the protection against external stress, thus playing a role in cellular fitness and survival.</text>
</comment>
<dbReference type="SUPFAM" id="SSF46894">
    <property type="entry name" value="C-terminal effector domain of the bipartite response regulators"/>
    <property type="match status" value="1"/>
</dbReference>
<dbReference type="InterPro" id="IPR013325">
    <property type="entry name" value="RNA_pol_sigma_r2"/>
</dbReference>
<name>A0A0E1X494_STAAU</name>
<evidence type="ECO:0000256" key="3">
    <source>
        <dbReference type="ARBA" id="ARBA00023015"/>
    </source>
</evidence>
<dbReference type="EMBL" id="ACJA02000004">
    <property type="protein sequence ID" value="EFH94289.1"/>
    <property type="molecule type" value="Genomic_DNA"/>
</dbReference>
<dbReference type="InterPro" id="IPR000792">
    <property type="entry name" value="Tscrpt_reg_LuxR_C"/>
</dbReference>
<dbReference type="InterPro" id="IPR007627">
    <property type="entry name" value="RNA_pol_sigma70_r2"/>
</dbReference>
<dbReference type="Pfam" id="PF00196">
    <property type="entry name" value="GerE"/>
    <property type="match status" value="1"/>
</dbReference>
<evidence type="ECO:0000256" key="5">
    <source>
        <dbReference type="ARBA" id="ARBA00024701"/>
    </source>
</evidence>
<dbReference type="PRINTS" id="PR00038">
    <property type="entry name" value="HTHLUXR"/>
</dbReference>
<evidence type="ECO:0000256" key="4">
    <source>
        <dbReference type="ARBA" id="ARBA00023163"/>
    </source>
</evidence>
<dbReference type="InterPro" id="IPR036388">
    <property type="entry name" value="WH-like_DNA-bd_sf"/>
</dbReference>
<sequence length="182" mass="22256">MNDFSKYFILSLSGNICYTYNLENDYLKFNDVYNKHHKIIHHLLKKYNISYNYDEYYQLLLIKMWQLSQIYKPSSNQSLSSFLFMRLNFYLIDLFRQQKRLNDIILCENHSPILTEQPTYFNEYDLRLQDVCALLNHRERQWLMLYLEGYKQYEIADIMSLSTSTIKLIKASVKRKCQRFFK</sequence>
<dbReference type="Proteomes" id="UP000003455">
    <property type="component" value="Chromosome"/>
</dbReference>
<dbReference type="SUPFAM" id="SSF88946">
    <property type="entry name" value="Sigma2 domain of RNA polymerase sigma factors"/>
    <property type="match status" value="1"/>
</dbReference>
<dbReference type="GO" id="GO:0003677">
    <property type="term" value="F:DNA binding"/>
    <property type="evidence" value="ECO:0007669"/>
    <property type="project" value="InterPro"/>
</dbReference>
<evidence type="ECO:0000256" key="1">
    <source>
        <dbReference type="ARBA" id="ARBA00007788"/>
    </source>
</evidence>
<comment type="caution">
    <text evidence="8">The sequence shown here is derived from an EMBL/GenBank/DDBJ whole genome shotgun (WGS) entry which is preliminary data.</text>
</comment>
<dbReference type="HOGENOM" id="CLU_047691_20_2_9"/>
<keyword evidence="4" id="KW-0804">Transcription</keyword>
<keyword evidence="3" id="KW-0805">Transcription regulation</keyword>
<proteinExistence type="inferred from homology"/>
<feature type="domain" description="RNA polymerase sigma-70 region 2" evidence="7">
    <location>
        <begin position="33"/>
        <end position="100"/>
    </location>
</feature>
<gene>
    <name evidence="8" type="primary">sigS</name>
    <name evidence="8" type="ORF">HMPREF0769_11910</name>
</gene>
<dbReference type="Pfam" id="PF04542">
    <property type="entry name" value="Sigma70_r2"/>
    <property type="match status" value="1"/>
</dbReference>
<evidence type="ECO:0000259" key="6">
    <source>
        <dbReference type="Pfam" id="PF00196"/>
    </source>
</evidence>
<evidence type="ECO:0000256" key="2">
    <source>
        <dbReference type="ARBA" id="ARBA00021245"/>
    </source>
</evidence>
<dbReference type="Gene3D" id="1.10.10.10">
    <property type="entry name" value="Winged helix-like DNA-binding domain superfamily/Winged helix DNA-binding domain"/>
    <property type="match status" value="1"/>
</dbReference>
<protein>
    <recommendedName>
        <fullName evidence="2">RNA polymerase sigma factor SigS</fullName>
    </recommendedName>
</protein>
<accession>A0A0E1X494</accession>